<proteinExistence type="predicted"/>
<dbReference type="PANTHER" id="PTHR43537">
    <property type="entry name" value="TRANSCRIPTIONAL REGULATOR, GNTR FAMILY"/>
    <property type="match status" value="1"/>
</dbReference>
<evidence type="ECO:0000256" key="2">
    <source>
        <dbReference type="ARBA" id="ARBA00023125"/>
    </source>
</evidence>
<dbReference type="CDD" id="cd07377">
    <property type="entry name" value="WHTH_GntR"/>
    <property type="match status" value="1"/>
</dbReference>
<dbReference type="RefSeq" id="WP_129888748.1">
    <property type="nucleotide sequence ID" value="NZ_CP035758.1"/>
</dbReference>
<dbReference type="InterPro" id="IPR036390">
    <property type="entry name" value="WH_DNA-bd_sf"/>
</dbReference>
<dbReference type="InterPro" id="IPR000524">
    <property type="entry name" value="Tscrpt_reg_HTH_GntR"/>
</dbReference>
<gene>
    <name evidence="5" type="ORF">EPA93_17530</name>
</gene>
<dbReference type="SUPFAM" id="SSF46785">
    <property type="entry name" value="Winged helix' DNA-binding domain"/>
    <property type="match status" value="1"/>
</dbReference>
<feature type="domain" description="HTH gntR-type" evidence="4">
    <location>
        <begin position="12"/>
        <end position="80"/>
    </location>
</feature>
<sequence length="240" mass="26774">MVSASQKPRSRPLQYQRVIDTLKARIQSGEWQPGQRLPTVVDLSSELGVGLSSVREAIRILGSEQLLRIEQGRGIFVSDAPRLPPGLFDNVGLHAETTLAALFEARRIIEPGLAALAAQRATAEDITIIHAAAQQMAVLAQEKRDYSEPDLLLHRQIALAANNPFMSKVMEMVLDLVAESRLLTMRLPNMPGRSSQYHMLIAEAIKEHDPSRAEALMRAHLDDQIAELQRVEIERRQPTR</sequence>
<evidence type="ECO:0000313" key="6">
    <source>
        <dbReference type="Proteomes" id="UP000290365"/>
    </source>
</evidence>
<dbReference type="PROSITE" id="PS50949">
    <property type="entry name" value="HTH_GNTR"/>
    <property type="match status" value="1"/>
</dbReference>
<keyword evidence="2" id="KW-0238">DNA-binding</keyword>
<evidence type="ECO:0000259" key="4">
    <source>
        <dbReference type="PROSITE" id="PS50949"/>
    </source>
</evidence>
<dbReference type="EMBL" id="CP035758">
    <property type="protein sequence ID" value="QBD77694.1"/>
    <property type="molecule type" value="Genomic_DNA"/>
</dbReference>
<dbReference type="InterPro" id="IPR011711">
    <property type="entry name" value="GntR_C"/>
</dbReference>
<evidence type="ECO:0000313" key="5">
    <source>
        <dbReference type="EMBL" id="QBD77694.1"/>
    </source>
</evidence>
<name>A0A4P6JQW1_KTERU</name>
<dbReference type="InterPro" id="IPR036388">
    <property type="entry name" value="WH-like_DNA-bd_sf"/>
</dbReference>
<dbReference type="AlphaFoldDB" id="A0A4P6JQW1"/>
<dbReference type="Gene3D" id="1.10.10.10">
    <property type="entry name" value="Winged helix-like DNA-binding domain superfamily/Winged helix DNA-binding domain"/>
    <property type="match status" value="1"/>
</dbReference>
<keyword evidence="6" id="KW-1185">Reference proteome</keyword>
<accession>A0A4P6JQW1</accession>
<dbReference type="SUPFAM" id="SSF48008">
    <property type="entry name" value="GntR ligand-binding domain-like"/>
    <property type="match status" value="1"/>
</dbReference>
<reference evidence="5 6" key="1">
    <citation type="submission" date="2019-01" db="EMBL/GenBank/DDBJ databases">
        <title>Ktedonosporobacter rubrisoli SCAWS-G2.</title>
        <authorList>
            <person name="Huang Y."/>
            <person name="Yan B."/>
        </authorList>
    </citation>
    <scope>NUCLEOTIDE SEQUENCE [LARGE SCALE GENOMIC DNA]</scope>
    <source>
        <strain evidence="5 6">SCAWS-G2</strain>
    </source>
</reference>
<dbReference type="Gene3D" id="1.20.120.530">
    <property type="entry name" value="GntR ligand-binding domain-like"/>
    <property type="match status" value="1"/>
</dbReference>
<dbReference type="Proteomes" id="UP000290365">
    <property type="component" value="Chromosome"/>
</dbReference>
<dbReference type="Pfam" id="PF07729">
    <property type="entry name" value="FCD"/>
    <property type="match status" value="1"/>
</dbReference>
<dbReference type="PANTHER" id="PTHR43537:SF5">
    <property type="entry name" value="UXU OPERON TRANSCRIPTIONAL REGULATOR"/>
    <property type="match status" value="1"/>
</dbReference>
<keyword evidence="1" id="KW-0805">Transcription regulation</keyword>
<dbReference type="KEGG" id="kbs:EPA93_17530"/>
<dbReference type="GO" id="GO:0003677">
    <property type="term" value="F:DNA binding"/>
    <property type="evidence" value="ECO:0007669"/>
    <property type="project" value="UniProtKB-KW"/>
</dbReference>
<evidence type="ECO:0000256" key="1">
    <source>
        <dbReference type="ARBA" id="ARBA00023015"/>
    </source>
</evidence>
<keyword evidence="3" id="KW-0804">Transcription</keyword>
<evidence type="ECO:0000256" key="3">
    <source>
        <dbReference type="ARBA" id="ARBA00023163"/>
    </source>
</evidence>
<protein>
    <submittedName>
        <fullName evidence="5">FadR family transcriptional regulator</fullName>
    </submittedName>
</protein>
<organism evidence="5 6">
    <name type="scientific">Ktedonosporobacter rubrisoli</name>
    <dbReference type="NCBI Taxonomy" id="2509675"/>
    <lineage>
        <taxon>Bacteria</taxon>
        <taxon>Bacillati</taxon>
        <taxon>Chloroflexota</taxon>
        <taxon>Ktedonobacteria</taxon>
        <taxon>Ktedonobacterales</taxon>
        <taxon>Ktedonosporobacteraceae</taxon>
        <taxon>Ktedonosporobacter</taxon>
    </lineage>
</organism>
<dbReference type="GO" id="GO:0003700">
    <property type="term" value="F:DNA-binding transcription factor activity"/>
    <property type="evidence" value="ECO:0007669"/>
    <property type="project" value="InterPro"/>
</dbReference>
<dbReference type="SMART" id="SM00895">
    <property type="entry name" value="FCD"/>
    <property type="match status" value="1"/>
</dbReference>
<dbReference type="InterPro" id="IPR008920">
    <property type="entry name" value="TF_FadR/GntR_C"/>
</dbReference>
<dbReference type="OrthoDB" id="155424at2"/>
<dbReference type="SMART" id="SM00345">
    <property type="entry name" value="HTH_GNTR"/>
    <property type="match status" value="1"/>
</dbReference>
<dbReference type="Pfam" id="PF00392">
    <property type="entry name" value="GntR"/>
    <property type="match status" value="1"/>
</dbReference>